<dbReference type="HOGENOM" id="CLU_2500085_0_0_1"/>
<gene>
    <name evidence="1" type="ORF">CGI_10026619</name>
</gene>
<proteinExistence type="predicted"/>
<accession>K1QPF7</accession>
<dbReference type="InParanoid" id="K1QPF7"/>
<reference evidence="1" key="1">
    <citation type="journal article" date="2012" name="Nature">
        <title>The oyster genome reveals stress adaptation and complexity of shell formation.</title>
        <authorList>
            <person name="Zhang G."/>
            <person name="Fang X."/>
            <person name="Guo X."/>
            <person name="Li L."/>
            <person name="Luo R."/>
            <person name="Xu F."/>
            <person name="Yang P."/>
            <person name="Zhang L."/>
            <person name="Wang X."/>
            <person name="Qi H."/>
            <person name="Xiong Z."/>
            <person name="Que H."/>
            <person name="Xie Y."/>
            <person name="Holland P.W."/>
            <person name="Paps J."/>
            <person name="Zhu Y."/>
            <person name="Wu F."/>
            <person name="Chen Y."/>
            <person name="Wang J."/>
            <person name="Peng C."/>
            <person name="Meng J."/>
            <person name="Yang L."/>
            <person name="Liu J."/>
            <person name="Wen B."/>
            <person name="Zhang N."/>
            <person name="Huang Z."/>
            <person name="Zhu Q."/>
            <person name="Feng Y."/>
            <person name="Mount A."/>
            <person name="Hedgecock D."/>
            <person name="Xu Z."/>
            <person name="Liu Y."/>
            <person name="Domazet-Loso T."/>
            <person name="Du Y."/>
            <person name="Sun X."/>
            <person name="Zhang S."/>
            <person name="Liu B."/>
            <person name="Cheng P."/>
            <person name="Jiang X."/>
            <person name="Li J."/>
            <person name="Fan D."/>
            <person name="Wang W."/>
            <person name="Fu W."/>
            <person name="Wang T."/>
            <person name="Wang B."/>
            <person name="Zhang J."/>
            <person name="Peng Z."/>
            <person name="Li Y."/>
            <person name="Li N."/>
            <person name="Wang J."/>
            <person name="Chen M."/>
            <person name="He Y."/>
            <person name="Tan F."/>
            <person name="Song X."/>
            <person name="Zheng Q."/>
            <person name="Huang R."/>
            <person name="Yang H."/>
            <person name="Du X."/>
            <person name="Chen L."/>
            <person name="Yang M."/>
            <person name="Gaffney P.M."/>
            <person name="Wang S."/>
            <person name="Luo L."/>
            <person name="She Z."/>
            <person name="Ming Y."/>
            <person name="Huang W."/>
            <person name="Zhang S."/>
            <person name="Huang B."/>
            <person name="Zhang Y."/>
            <person name="Qu T."/>
            <person name="Ni P."/>
            <person name="Miao G."/>
            <person name="Wang J."/>
            <person name="Wang Q."/>
            <person name="Steinberg C.E."/>
            <person name="Wang H."/>
            <person name="Li N."/>
            <person name="Qian L."/>
            <person name="Zhang G."/>
            <person name="Li Y."/>
            <person name="Yang H."/>
            <person name="Liu X."/>
            <person name="Wang J."/>
            <person name="Yin Y."/>
            <person name="Wang J."/>
        </authorList>
    </citation>
    <scope>NUCLEOTIDE SEQUENCE [LARGE SCALE GENOMIC DNA]</scope>
    <source>
        <strain evidence="1">05x7-T-G4-1.051#20</strain>
    </source>
</reference>
<protein>
    <submittedName>
        <fullName evidence="1">Uncharacterized protein</fullName>
    </submittedName>
</protein>
<organism evidence="1">
    <name type="scientific">Magallana gigas</name>
    <name type="common">Pacific oyster</name>
    <name type="synonym">Crassostrea gigas</name>
    <dbReference type="NCBI Taxonomy" id="29159"/>
    <lineage>
        <taxon>Eukaryota</taxon>
        <taxon>Metazoa</taxon>
        <taxon>Spiralia</taxon>
        <taxon>Lophotrochozoa</taxon>
        <taxon>Mollusca</taxon>
        <taxon>Bivalvia</taxon>
        <taxon>Autobranchia</taxon>
        <taxon>Pteriomorphia</taxon>
        <taxon>Ostreida</taxon>
        <taxon>Ostreoidea</taxon>
        <taxon>Ostreidae</taxon>
        <taxon>Magallana</taxon>
    </lineage>
</organism>
<name>K1QPF7_MAGGI</name>
<dbReference type="AlphaFoldDB" id="K1QPF7"/>
<sequence length="86" mass="9195">MLWSSNITLITTINAVYLGTRQEGFPGISSEFGEEFTEINQSLTQGRVLPLSPTMTDKTEVSRFIGDAPIPGPAAPGINSLDSGPR</sequence>
<dbReference type="EMBL" id="JH816764">
    <property type="protein sequence ID" value="EKC38817.1"/>
    <property type="molecule type" value="Genomic_DNA"/>
</dbReference>
<evidence type="ECO:0000313" key="1">
    <source>
        <dbReference type="EMBL" id="EKC38817.1"/>
    </source>
</evidence>